<dbReference type="STRING" id="1666911.HLUCCA11_20510"/>
<name>A0A0P8BVE2_9CYAN</name>
<sequence>MASPLENRAQEKEKLRTIQSVTQVGYKFMSDDLERYRWYTQDPITFRKQLGSWISNCHQGGEIGHYIAKFIRRNNAMDRFFKALRSRVAKGVFVVFIIGSIGVLLKKEPQQSVAETIFDNLEPIALGSAGIIFLLETQDRRKRDHYEAWQVINSALGQTGSGGRIQAFEDLHRDGVDLEGVAAPRADLSGINLGFGRLRRANFERVQLDKANLEGAVLGYANLKRATLRYANLKGAHLGHADLEGAALVQANLEGAHLGYANLQGTALGYANLERAALRHADLTGAYLEGTNLRGAGLGYTKLKGANLKGADLKGASLEHADLRTVKGLTQDQLIEAKLCFTKLSSDISISPNRDCEELGINSETGLVERSKN</sequence>
<dbReference type="InterPro" id="IPR051082">
    <property type="entry name" value="Pentapeptide-BTB/POZ_domain"/>
</dbReference>
<evidence type="ECO:0000313" key="2">
    <source>
        <dbReference type="EMBL" id="KPQ32823.1"/>
    </source>
</evidence>
<dbReference type="PANTHER" id="PTHR14136">
    <property type="entry name" value="BTB_POZ DOMAIN-CONTAINING PROTEIN KCTD9"/>
    <property type="match status" value="1"/>
</dbReference>
<organism evidence="2 3">
    <name type="scientific">Phormidesmis priestleyi Ana</name>
    <dbReference type="NCBI Taxonomy" id="1666911"/>
    <lineage>
        <taxon>Bacteria</taxon>
        <taxon>Bacillati</taxon>
        <taxon>Cyanobacteriota</taxon>
        <taxon>Cyanophyceae</taxon>
        <taxon>Leptolyngbyales</taxon>
        <taxon>Leptolyngbyaceae</taxon>
        <taxon>Phormidesmis</taxon>
    </lineage>
</organism>
<dbReference type="PANTHER" id="PTHR14136:SF17">
    <property type="entry name" value="BTB_POZ DOMAIN-CONTAINING PROTEIN KCTD9"/>
    <property type="match status" value="1"/>
</dbReference>
<keyword evidence="1" id="KW-0472">Membrane</keyword>
<comment type="caution">
    <text evidence="2">The sequence shown here is derived from an EMBL/GenBank/DDBJ whole genome shotgun (WGS) entry which is preliminary data.</text>
</comment>
<accession>A0A0P8BVE2</accession>
<feature type="transmembrane region" description="Helical" evidence="1">
    <location>
        <begin position="88"/>
        <end position="105"/>
    </location>
</feature>
<gene>
    <name evidence="2" type="ORF">HLUCCA11_20510</name>
</gene>
<dbReference type="SUPFAM" id="SSF141571">
    <property type="entry name" value="Pentapeptide repeat-like"/>
    <property type="match status" value="1"/>
</dbReference>
<evidence type="ECO:0000256" key="1">
    <source>
        <dbReference type="SAM" id="Phobius"/>
    </source>
</evidence>
<dbReference type="EMBL" id="LJZR01000045">
    <property type="protein sequence ID" value="KPQ32823.1"/>
    <property type="molecule type" value="Genomic_DNA"/>
</dbReference>
<keyword evidence="1" id="KW-0812">Transmembrane</keyword>
<proteinExistence type="predicted"/>
<keyword evidence="1" id="KW-1133">Transmembrane helix</keyword>
<reference evidence="2 3" key="1">
    <citation type="submission" date="2015-09" db="EMBL/GenBank/DDBJ databases">
        <title>Identification and resolution of microdiversity through metagenomic sequencing of parallel consortia.</title>
        <authorList>
            <person name="Nelson W.C."/>
            <person name="Romine M.F."/>
            <person name="Lindemann S.R."/>
        </authorList>
    </citation>
    <scope>NUCLEOTIDE SEQUENCE [LARGE SCALE GENOMIC DNA]</scope>
    <source>
        <strain evidence="2">Ana</strain>
    </source>
</reference>
<evidence type="ECO:0008006" key="4">
    <source>
        <dbReference type="Google" id="ProtNLM"/>
    </source>
</evidence>
<dbReference type="PATRIC" id="fig|1666911.3.peg.3384"/>
<dbReference type="InterPro" id="IPR001646">
    <property type="entry name" value="5peptide_repeat"/>
</dbReference>
<dbReference type="AlphaFoldDB" id="A0A0P8BVE2"/>
<evidence type="ECO:0000313" key="3">
    <source>
        <dbReference type="Proteomes" id="UP000050465"/>
    </source>
</evidence>
<protein>
    <recommendedName>
        <fullName evidence="4">Low-complexity protein</fullName>
    </recommendedName>
</protein>
<dbReference type="Pfam" id="PF00805">
    <property type="entry name" value="Pentapeptide"/>
    <property type="match status" value="2"/>
</dbReference>
<dbReference type="Proteomes" id="UP000050465">
    <property type="component" value="Unassembled WGS sequence"/>
</dbReference>
<dbReference type="Gene3D" id="2.160.20.80">
    <property type="entry name" value="E3 ubiquitin-protein ligase SopA"/>
    <property type="match status" value="1"/>
</dbReference>